<dbReference type="PANTHER" id="PTHR30544">
    <property type="entry name" value="23S RRNA METHYLTRANSFERASE"/>
    <property type="match status" value="1"/>
</dbReference>
<dbReference type="SFLD" id="SFLDG01061">
    <property type="entry name" value="methylthiotransferase"/>
    <property type="match status" value="1"/>
</dbReference>
<comment type="cofactor">
    <cofactor evidence="1">
        <name>[4Fe-4S] cluster</name>
        <dbReference type="ChEBI" id="CHEBI:49883"/>
    </cofactor>
</comment>
<dbReference type="NCBIfam" id="NF011024">
    <property type="entry name" value="PRK14453.1"/>
    <property type="match status" value="1"/>
</dbReference>
<keyword evidence="9" id="KW-0479">Metal-binding</keyword>
<dbReference type="NCBIfam" id="TIGR04432">
    <property type="entry name" value="rSAM_Cfr"/>
    <property type="match status" value="1"/>
</dbReference>
<dbReference type="PROSITE" id="PS51918">
    <property type="entry name" value="RADICAL_SAM"/>
    <property type="match status" value="1"/>
</dbReference>
<dbReference type="RefSeq" id="WP_073075633.1">
    <property type="nucleotide sequence ID" value="NZ_FQXV01000001.1"/>
</dbReference>
<dbReference type="Gene3D" id="1.10.150.530">
    <property type="match status" value="1"/>
</dbReference>
<keyword evidence="13" id="KW-0046">Antibiotic resistance</keyword>
<dbReference type="InterPro" id="IPR005839">
    <property type="entry name" value="Methylthiotransferase"/>
</dbReference>
<keyword evidence="8" id="KW-0949">S-adenosyl-L-methionine</keyword>
<keyword evidence="10" id="KW-0408">Iron</keyword>
<evidence type="ECO:0000256" key="6">
    <source>
        <dbReference type="ARBA" id="ARBA00022603"/>
    </source>
</evidence>
<dbReference type="GO" id="GO:0008173">
    <property type="term" value="F:RNA methyltransferase activity"/>
    <property type="evidence" value="ECO:0007669"/>
    <property type="project" value="InterPro"/>
</dbReference>
<keyword evidence="16" id="KW-1185">Reference proteome</keyword>
<evidence type="ECO:0000256" key="10">
    <source>
        <dbReference type="ARBA" id="ARBA00023004"/>
    </source>
</evidence>
<dbReference type="PANTHER" id="PTHR30544:SF5">
    <property type="entry name" value="RADICAL SAM CORE DOMAIN-CONTAINING PROTEIN"/>
    <property type="match status" value="1"/>
</dbReference>
<name>A0A1M5TC53_9FIRM</name>
<proteinExistence type="predicted"/>
<evidence type="ECO:0000256" key="4">
    <source>
        <dbReference type="ARBA" id="ARBA00022490"/>
    </source>
</evidence>
<dbReference type="Pfam" id="PF04055">
    <property type="entry name" value="Radical_SAM"/>
    <property type="match status" value="1"/>
</dbReference>
<evidence type="ECO:0000256" key="1">
    <source>
        <dbReference type="ARBA" id="ARBA00001966"/>
    </source>
</evidence>
<evidence type="ECO:0000313" key="16">
    <source>
        <dbReference type="Proteomes" id="UP000183995"/>
    </source>
</evidence>
<feature type="domain" description="Radical SAM core" evidence="14">
    <location>
        <begin position="94"/>
        <end position="328"/>
    </location>
</feature>
<keyword evidence="11" id="KW-0411">Iron-sulfur</keyword>
<keyword evidence="4" id="KW-0963">Cytoplasm</keyword>
<sequence length="342" mass="38768">MASKYQRIKQVLTGLKQPDYRYRQIMDAIFTRRIGEFEKMSMLPTPLRNALVDQFGSAVCGIRPITETSAKQVGKVLFEMADGRRIETVGLRYKRGWESFCVSSQCGCGFGCRFCTTGALGFQRNLTADEITDQLLYFHLNRHPLSSVSFMGMGEALANPHIYDALAILTDPQLFGLSQRRITISTIGVPSGIRLLTRSFPQVNLTFSLHSPFDEERSAIMPVNKRFPLQEVMNVLDRHAQRTGRKIFIAYILLDGINDTPEHAGAIAGLLRGRDRWERLYNVDLIAYNPTDKTPQKFRQTSHYKTKRFMEHLRAEGLQVTVRTQFGSNIDAACGQLYGKSI</sequence>
<dbReference type="GO" id="GO:0046677">
    <property type="term" value="P:response to antibiotic"/>
    <property type="evidence" value="ECO:0007669"/>
    <property type="project" value="UniProtKB-KW"/>
</dbReference>
<dbReference type="PIRSF" id="PIRSF006004">
    <property type="entry name" value="CHP00048"/>
    <property type="match status" value="1"/>
</dbReference>
<keyword evidence="7 15" id="KW-0808">Transferase</keyword>
<dbReference type="SFLD" id="SFLDS00029">
    <property type="entry name" value="Radical_SAM"/>
    <property type="match status" value="1"/>
</dbReference>
<evidence type="ECO:0000256" key="8">
    <source>
        <dbReference type="ARBA" id="ARBA00022691"/>
    </source>
</evidence>
<dbReference type="InterPro" id="IPR004383">
    <property type="entry name" value="rRNA_lsu_MTrfase_RlmN/Cfr"/>
</dbReference>
<evidence type="ECO:0000256" key="5">
    <source>
        <dbReference type="ARBA" id="ARBA00022552"/>
    </source>
</evidence>
<dbReference type="OrthoDB" id="9793973at2"/>
<evidence type="ECO:0000256" key="13">
    <source>
        <dbReference type="ARBA" id="ARBA00023251"/>
    </source>
</evidence>
<keyword evidence="5" id="KW-0698">rRNA processing</keyword>
<dbReference type="InterPro" id="IPR040072">
    <property type="entry name" value="Methyltransferase_A"/>
</dbReference>
<evidence type="ECO:0000256" key="3">
    <source>
        <dbReference type="ARBA" id="ARBA00022485"/>
    </source>
</evidence>
<dbReference type="GO" id="GO:0070475">
    <property type="term" value="P:rRNA base methylation"/>
    <property type="evidence" value="ECO:0007669"/>
    <property type="project" value="InterPro"/>
</dbReference>
<dbReference type="InterPro" id="IPR007197">
    <property type="entry name" value="rSAM"/>
</dbReference>
<evidence type="ECO:0000313" key="15">
    <source>
        <dbReference type="EMBL" id="SHH48298.1"/>
    </source>
</evidence>
<dbReference type="SFLD" id="SFLDF00275">
    <property type="entry name" value="adenosine_C2_methyltransferase"/>
    <property type="match status" value="1"/>
</dbReference>
<dbReference type="NCBIfam" id="NF000424">
    <property type="entry name" value="CfrAB"/>
    <property type="match status" value="1"/>
</dbReference>
<evidence type="ECO:0000256" key="2">
    <source>
        <dbReference type="ARBA" id="ARBA00004496"/>
    </source>
</evidence>
<accession>A0A1M5TC53</accession>
<keyword evidence="12" id="KW-1015">Disulfide bond</keyword>
<dbReference type="SFLD" id="SFLDG01062">
    <property type="entry name" value="methyltransferase_(Class_A)"/>
    <property type="match status" value="1"/>
</dbReference>
<dbReference type="SFLD" id="SFLDF00296">
    <property type="entry name" value="adenosine_C8_methyltransferase"/>
    <property type="match status" value="1"/>
</dbReference>
<dbReference type="AlphaFoldDB" id="A0A1M5TC53"/>
<dbReference type="STRING" id="1123282.SAMN02745823_00029"/>
<protein>
    <submittedName>
        <fullName evidence="15">23S rRNA (Adenine-C8)-methyltransferase</fullName>
    </submittedName>
</protein>
<dbReference type="GO" id="GO:0005737">
    <property type="term" value="C:cytoplasm"/>
    <property type="evidence" value="ECO:0007669"/>
    <property type="project" value="UniProtKB-SubCell"/>
</dbReference>
<dbReference type="GO" id="GO:0051539">
    <property type="term" value="F:4 iron, 4 sulfur cluster binding"/>
    <property type="evidence" value="ECO:0007669"/>
    <property type="project" value="UniProtKB-KW"/>
</dbReference>
<keyword evidence="3" id="KW-0004">4Fe-4S</keyword>
<comment type="subcellular location">
    <subcellularLocation>
        <location evidence="2">Cytoplasm</location>
    </subcellularLocation>
</comment>
<dbReference type="CDD" id="cd01335">
    <property type="entry name" value="Radical_SAM"/>
    <property type="match status" value="1"/>
</dbReference>
<evidence type="ECO:0000256" key="11">
    <source>
        <dbReference type="ARBA" id="ARBA00023014"/>
    </source>
</evidence>
<dbReference type="InterPro" id="IPR013785">
    <property type="entry name" value="Aldolase_TIM"/>
</dbReference>
<evidence type="ECO:0000256" key="7">
    <source>
        <dbReference type="ARBA" id="ARBA00022679"/>
    </source>
</evidence>
<dbReference type="Gene3D" id="3.20.20.70">
    <property type="entry name" value="Aldolase class I"/>
    <property type="match status" value="1"/>
</dbReference>
<evidence type="ECO:0000256" key="12">
    <source>
        <dbReference type="ARBA" id="ARBA00023157"/>
    </source>
</evidence>
<dbReference type="EMBL" id="FQXV01000001">
    <property type="protein sequence ID" value="SHH48298.1"/>
    <property type="molecule type" value="Genomic_DNA"/>
</dbReference>
<dbReference type="Proteomes" id="UP000183995">
    <property type="component" value="Unassembled WGS sequence"/>
</dbReference>
<keyword evidence="6 15" id="KW-0489">Methyltransferase</keyword>
<gene>
    <name evidence="15" type="ORF">SAMN02745823_00029</name>
</gene>
<dbReference type="GO" id="GO:0030488">
    <property type="term" value="P:tRNA methylation"/>
    <property type="evidence" value="ECO:0007669"/>
    <property type="project" value="TreeGrafter"/>
</dbReference>
<dbReference type="InterPro" id="IPR058240">
    <property type="entry name" value="rSAM_sf"/>
</dbReference>
<dbReference type="GO" id="GO:0046872">
    <property type="term" value="F:metal ion binding"/>
    <property type="evidence" value="ECO:0007669"/>
    <property type="project" value="UniProtKB-KW"/>
</dbReference>
<reference evidence="15 16" key="1">
    <citation type="submission" date="2016-11" db="EMBL/GenBank/DDBJ databases">
        <authorList>
            <person name="Jaros S."/>
            <person name="Januszkiewicz K."/>
            <person name="Wedrychowicz H."/>
        </authorList>
    </citation>
    <scope>NUCLEOTIDE SEQUENCE [LARGE SCALE GENOMIC DNA]</scope>
    <source>
        <strain evidence="15 16">DSM 10068</strain>
    </source>
</reference>
<organism evidence="15 16">
    <name type="scientific">Sporobacter termitidis DSM 10068</name>
    <dbReference type="NCBI Taxonomy" id="1123282"/>
    <lineage>
        <taxon>Bacteria</taxon>
        <taxon>Bacillati</taxon>
        <taxon>Bacillota</taxon>
        <taxon>Clostridia</taxon>
        <taxon>Eubacteriales</taxon>
        <taxon>Oscillospiraceae</taxon>
        <taxon>Sporobacter</taxon>
    </lineage>
</organism>
<evidence type="ECO:0000259" key="14">
    <source>
        <dbReference type="PROSITE" id="PS51918"/>
    </source>
</evidence>
<evidence type="ECO:0000256" key="9">
    <source>
        <dbReference type="ARBA" id="ARBA00022723"/>
    </source>
</evidence>
<dbReference type="SUPFAM" id="SSF102114">
    <property type="entry name" value="Radical SAM enzymes"/>
    <property type="match status" value="1"/>
</dbReference>
<dbReference type="InterPro" id="IPR022881">
    <property type="entry name" value="rRNA_lsu_MeTfrase_Cfr"/>
</dbReference>